<dbReference type="EMBL" id="CP041253">
    <property type="protein sequence ID" value="QDH78309.1"/>
    <property type="molecule type" value="Genomic_DNA"/>
</dbReference>
<accession>A0A514CES0</accession>
<evidence type="ECO:0000256" key="1">
    <source>
        <dbReference type="SAM" id="MobiDB-lite"/>
    </source>
</evidence>
<dbReference type="OrthoDB" id="840143at2"/>
<name>A0A514CES0_9BACT</name>
<dbReference type="AlphaFoldDB" id="A0A514CES0"/>
<organism evidence="2 3">
    <name type="scientific">Echinicola soli</name>
    <dbReference type="NCBI Taxonomy" id="2591634"/>
    <lineage>
        <taxon>Bacteria</taxon>
        <taxon>Pseudomonadati</taxon>
        <taxon>Bacteroidota</taxon>
        <taxon>Cytophagia</taxon>
        <taxon>Cytophagales</taxon>
        <taxon>Cyclobacteriaceae</taxon>
        <taxon>Echinicola</taxon>
    </lineage>
</organism>
<proteinExistence type="predicted"/>
<sequence length="121" mass="13152">MSKVDLKKQEEDLEKQLDQQLGLLKQESVSWAKVGGAVLAGSMLVYGTKKLFKGKKKKSKKVSKKAKQSKQGSTDYIAPPKPKKSSFAGGLGKRLFMVALTLGQAKLVDVLSKQASDAKKK</sequence>
<dbReference type="KEGG" id="echi:FKX85_04340"/>
<dbReference type="RefSeq" id="WP_141613565.1">
    <property type="nucleotide sequence ID" value="NZ_CP041253.1"/>
</dbReference>
<dbReference type="Proteomes" id="UP000316614">
    <property type="component" value="Chromosome"/>
</dbReference>
<protein>
    <submittedName>
        <fullName evidence="2">Uncharacterized protein</fullName>
    </submittedName>
</protein>
<gene>
    <name evidence="2" type="ORF">FKX85_04340</name>
</gene>
<feature type="region of interest" description="Disordered" evidence="1">
    <location>
        <begin position="57"/>
        <end position="84"/>
    </location>
</feature>
<evidence type="ECO:0000313" key="2">
    <source>
        <dbReference type="EMBL" id="QDH78309.1"/>
    </source>
</evidence>
<evidence type="ECO:0000313" key="3">
    <source>
        <dbReference type="Proteomes" id="UP000316614"/>
    </source>
</evidence>
<feature type="compositionally biased region" description="Basic residues" evidence="1">
    <location>
        <begin position="57"/>
        <end position="68"/>
    </location>
</feature>
<reference evidence="2 3" key="1">
    <citation type="submission" date="2019-06" db="EMBL/GenBank/DDBJ databases">
        <title>Echinicola alkalisoli sp. nov. isolated from saline soil.</title>
        <authorList>
            <person name="Sun J.-Q."/>
            <person name="Xu L."/>
        </authorList>
    </citation>
    <scope>NUCLEOTIDE SEQUENCE [LARGE SCALE GENOMIC DNA]</scope>
    <source>
        <strain evidence="2 3">LN3S3</strain>
    </source>
</reference>
<keyword evidence="3" id="KW-1185">Reference proteome</keyword>